<protein>
    <submittedName>
        <fullName evidence="2">Uncharacterized protein</fullName>
    </submittedName>
</protein>
<dbReference type="Proteomes" id="UP000799324">
    <property type="component" value="Unassembled WGS sequence"/>
</dbReference>
<proteinExistence type="predicted"/>
<dbReference type="EMBL" id="MU004319">
    <property type="protein sequence ID" value="KAF2658010.1"/>
    <property type="molecule type" value="Genomic_DNA"/>
</dbReference>
<evidence type="ECO:0000313" key="3">
    <source>
        <dbReference type="Proteomes" id="UP000799324"/>
    </source>
</evidence>
<dbReference type="AlphaFoldDB" id="A0A6A6TDU3"/>
<feature type="region of interest" description="Disordered" evidence="1">
    <location>
        <begin position="85"/>
        <end position="105"/>
    </location>
</feature>
<organism evidence="2 3">
    <name type="scientific">Lophiostoma macrostomum CBS 122681</name>
    <dbReference type="NCBI Taxonomy" id="1314788"/>
    <lineage>
        <taxon>Eukaryota</taxon>
        <taxon>Fungi</taxon>
        <taxon>Dikarya</taxon>
        <taxon>Ascomycota</taxon>
        <taxon>Pezizomycotina</taxon>
        <taxon>Dothideomycetes</taxon>
        <taxon>Pleosporomycetidae</taxon>
        <taxon>Pleosporales</taxon>
        <taxon>Lophiostomataceae</taxon>
        <taxon>Lophiostoma</taxon>
    </lineage>
</organism>
<accession>A0A6A6TDU3</accession>
<sequence length="345" mass="37830">MASFQPNISSSFRTTRSSNPIRFGFSRSAEAPSTIDRDVKGSTGTGRPRASSDVTMGFKGESSVDDATSLTQSVENLAVMSFTGSVSGYDRGDPEPTQNENGEHMASRDTYCRVPQAQDVETRFSQRYLRWRLDEEIMLRLERIMGSLRPDQYDSIYNLLQTINVNGLAANTSIKAPALVPTQDSLTANGPPVDTNQAFYFPESHPLYESFYPSSESEDCFTPPSPTLSQADSSSSDSCCYAPTEAVFFSQECYDQILTPPDSVDDESVATAVQDVIQRFESSGVVPASPTLFATSDEAPASPKQKRKRDTDDHPTALARSTCAPGHHFFGAGGKRLRRAYRSRN</sequence>
<feature type="region of interest" description="Disordered" evidence="1">
    <location>
        <begin position="288"/>
        <end position="324"/>
    </location>
</feature>
<gene>
    <name evidence="2" type="ORF">K491DRAFT_676802</name>
</gene>
<feature type="region of interest" description="Disordered" evidence="1">
    <location>
        <begin position="215"/>
        <end position="235"/>
    </location>
</feature>
<evidence type="ECO:0000313" key="2">
    <source>
        <dbReference type="EMBL" id="KAF2658010.1"/>
    </source>
</evidence>
<reference evidence="2" key="1">
    <citation type="journal article" date="2020" name="Stud. Mycol.">
        <title>101 Dothideomycetes genomes: a test case for predicting lifestyles and emergence of pathogens.</title>
        <authorList>
            <person name="Haridas S."/>
            <person name="Albert R."/>
            <person name="Binder M."/>
            <person name="Bloem J."/>
            <person name="Labutti K."/>
            <person name="Salamov A."/>
            <person name="Andreopoulos B."/>
            <person name="Baker S."/>
            <person name="Barry K."/>
            <person name="Bills G."/>
            <person name="Bluhm B."/>
            <person name="Cannon C."/>
            <person name="Castanera R."/>
            <person name="Culley D."/>
            <person name="Daum C."/>
            <person name="Ezra D."/>
            <person name="Gonzalez J."/>
            <person name="Henrissat B."/>
            <person name="Kuo A."/>
            <person name="Liang C."/>
            <person name="Lipzen A."/>
            <person name="Lutzoni F."/>
            <person name="Magnuson J."/>
            <person name="Mondo S."/>
            <person name="Nolan M."/>
            <person name="Ohm R."/>
            <person name="Pangilinan J."/>
            <person name="Park H.-J."/>
            <person name="Ramirez L."/>
            <person name="Alfaro M."/>
            <person name="Sun H."/>
            <person name="Tritt A."/>
            <person name="Yoshinaga Y."/>
            <person name="Zwiers L.-H."/>
            <person name="Turgeon B."/>
            <person name="Goodwin S."/>
            <person name="Spatafora J."/>
            <person name="Crous P."/>
            <person name="Grigoriev I."/>
        </authorList>
    </citation>
    <scope>NUCLEOTIDE SEQUENCE</scope>
    <source>
        <strain evidence="2">CBS 122681</strain>
    </source>
</reference>
<feature type="compositionally biased region" description="Polar residues" evidence="1">
    <location>
        <begin position="1"/>
        <end position="20"/>
    </location>
</feature>
<name>A0A6A6TDU3_9PLEO</name>
<keyword evidence="3" id="KW-1185">Reference proteome</keyword>
<feature type="region of interest" description="Disordered" evidence="1">
    <location>
        <begin position="1"/>
        <end position="63"/>
    </location>
</feature>
<evidence type="ECO:0000256" key="1">
    <source>
        <dbReference type="SAM" id="MobiDB-lite"/>
    </source>
</evidence>